<keyword evidence="2" id="KW-1185">Reference proteome</keyword>
<proteinExistence type="predicted"/>
<reference evidence="1 2" key="1">
    <citation type="submission" date="2015-01" db="EMBL/GenBank/DDBJ databases">
        <title>Evolution of Trichinella species and genotypes.</title>
        <authorList>
            <person name="Korhonen P.K."/>
            <person name="Edoardo P."/>
            <person name="Giuseppe L.R."/>
            <person name="Gasser R.B."/>
        </authorList>
    </citation>
    <scope>NUCLEOTIDE SEQUENCE [LARGE SCALE GENOMIC DNA]</scope>
    <source>
        <strain evidence="1">ISS1029</strain>
    </source>
</reference>
<dbReference type="EMBL" id="JYDP01000001">
    <property type="protein sequence ID" value="KRZ19395.1"/>
    <property type="molecule type" value="Genomic_DNA"/>
</dbReference>
<name>A0A0V1I982_9BILA</name>
<accession>A0A0V1I982</accession>
<sequence length="103" mass="12275">MEKAEEVERDKTRQCRIKGFFQVRFEYGRVAFLLYEKMSIYIYGRTVVTSEDEWEKHVKLDLRSGVLIDKDCGMHLPSKSGMHEHDSVLKPTCAKYWKSRNQR</sequence>
<comment type="caution">
    <text evidence="1">The sequence shown here is derived from an EMBL/GenBank/DDBJ whole genome shotgun (WGS) entry which is preliminary data.</text>
</comment>
<gene>
    <name evidence="1" type="ORF">T11_8421</name>
</gene>
<protein>
    <submittedName>
        <fullName evidence="1">Uncharacterized protein</fullName>
    </submittedName>
</protein>
<evidence type="ECO:0000313" key="1">
    <source>
        <dbReference type="EMBL" id="KRZ19395.1"/>
    </source>
</evidence>
<dbReference type="AlphaFoldDB" id="A0A0V1I982"/>
<organism evidence="1 2">
    <name type="scientific">Trichinella zimbabwensis</name>
    <dbReference type="NCBI Taxonomy" id="268475"/>
    <lineage>
        <taxon>Eukaryota</taxon>
        <taxon>Metazoa</taxon>
        <taxon>Ecdysozoa</taxon>
        <taxon>Nematoda</taxon>
        <taxon>Enoplea</taxon>
        <taxon>Dorylaimia</taxon>
        <taxon>Trichinellida</taxon>
        <taxon>Trichinellidae</taxon>
        <taxon>Trichinella</taxon>
    </lineage>
</organism>
<evidence type="ECO:0000313" key="2">
    <source>
        <dbReference type="Proteomes" id="UP000055024"/>
    </source>
</evidence>
<dbReference type="Proteomes" id="UP000055024">
    <property type="component" value="Unassembled WGS sequence"/>
</dbReference>